<feature type="domain" description="Imm-5-like" evidence="1">
    <location>
        <begin position="23"/>
        <end position="150"/>
    </location>
</feature>
<accession>A0ABR6WMY7</accession>
<comment type="caution">
    <text evidence="2">The sequence shown here is derived from an EMBL/GenBank/DDBJ whole genome shotgun (WGS) entry which is preliminary data.</text>
</comment>
<keyword evidence="3" id="KW-1185">Reference proteome</keyword>
<gene>
    <name evidence="2" type="ORF">GH807_10700</name>
</gene>
<dbReference type="Pfam" id="PF21805">
    <property type="entry name" value="Imm5_like"/>
    <property type="match status" value="1"/>
</dbReference>
<dbReference type="Proteomes" id="UP000653358">
    <property type="component" value="Unassembled WGS sequence"/>
</dbReference>
<name>A0ABR6WMY7_9FIRM</name>
<evidence type="ECO:0000313" key="3">
    <source>
        <dbReference type="Proteomes" id="UP000653358"/>
    </source>
</evidence>
<protein>
    <recommendedName>
        <fullName evidence="1">Imm-5-like domain-containing protein</fullName>
    </recommendedName>
</protein>
<evidence type="ECO:0000313" key="2">
    <source>
        <dbReference type="EMBL" id="MBC3797515.1"/>
    </source>
</evidence>
<sequence length="153" mass="17570">MSTKVKIKIQDDTLLREIIDTVYEESDQIILARWSLEMAKHILELVNISYENNDIILGGFDTNVRWQNGKARMHDVRQAGFRIHQLARNSMNEIEKTALRVVGQAVGSGHMREHAMVASDYSVKVINLIKSDSMEAVSKERQWQLNKLMECKG</sequence>
<evidence type="ECO:0000259" key="1">
    <source>
        <dbReference type="Pfam" id="PF21805"/>
    </source>
</evidence>
<dbReference type="RefSeq" id="WP_148604121.1">
    <property type="nucleotide sequence ID" value="NZ_RXYB01000012.1"/>
</dbReference>
<organism evidence="2 3">
    <name type="scientific">Acetobacterium tundrae</name>
    <dbReference type="NCBI Taxonomy" id="132932"/>
    <lineage>
        <taxon>Bacteria</taxon>
        <taxon>Bacillati</taxon>
        <taxon>Bacillota</taxon>
        <taxon>Clostridia</taxon>
        <taxon>Eubacteriales</taxon>
        <taxon>Eubacteriaceae</taxon>
        <taxon>Acetobacterium</taxon>
    </lineage>
</organism>
<reference evidence="2 3" key="1">
    <citation type="journal article" date="2020" name="mSystems">
        <title>Defining Genomic and Predicted Metabolic Features of the Acetobacterium Genus.</title>
        <authorList>
            <person name="Ross D.E."/>
            <person name="Marshall C.W."/>
            <person name="Gulliver D."/>
            <person name="May H.D."/>
            <person name="Norman R.S."/>
        </authorList>
    </citation>
    <scope>NUCLEOTIDE SEQUENCE [LARGE SCALE GENOMIC DNA]</scope>
    <source>
        <strain evidence="2 3">DSM 9173</strain>
    </source>
</reference>
<dbReference type="EMBL" id="WJBB01000012">
    <property type="protein sequence ID" value="MBC3797515.1"/>
    <property type="molecule type" value="Genomic_DNA"/>
</dbReference>
<proteinExistence type="predicted"/>
<dbReference type="InterPro" id="IPR048667">
    <property type="entry name" value="Imm5-like"/>
</dbReference>